<dbReference type="Proteomes" id="UP000323000">
    <property type="component" value="Chromosome 10"/>
</dbReference>
<sequence length="206" mass="23158">MHLVCLGPDFGSPPSFMRRKLLTILSESGKTSSVIDDISIVKRYASESSHAFPVSSDDEALLKARKEVKNDRVHFVWTQFSELNFHLKKQAEDEAKLNGKLAELISLLTCDKKPTNKKGFKNSVSSELKEILTRMDTRVRSLYATLPTNTMLIICTGHGDTAIVHRIRKMLAEQSETLISREKIVKVLEELQAQAEVAMCFVGVKH</sequence>
<organism evidence="1 2">
    <name type="scientific">Acer yangbiense</name>
    <dbReference type="NCBI Taxonomy" id="1000413"/>
    <lineage>
        <taxon>Eukaryota</taxon>
        <taxon>Viridiplantae</taxon>
        <taxon>Streptophyta</taxon>
        <taxon>Embryophyta</taxon>
        <taxon>Tracheophyta</taxon>
        <taxon>Spermatophyta</taxon>
        <taxon>Magnoliopsida</taxon>
        <taxon>eudicotyledons</taxon>
        <taxon>Gunneridae</taxon>
        <taxon>Pentapetalae</taxon>
        <taxon>rosids</taxon>
        <taxon>malvids</taxon>
        <taxon>Sapindales</taxon>
        <taxon>Sapindaceae</taxon>
        <taxon>Hippocastanoideae</taxon>
        <taxon>Acereae</taxon>
        <taxon>Acer</taxon>
    </lineage>
</organism>
<evidence type="ECO:0000313" key="2">
    <source>
        <dbReference type="Proteomes" id="UP000323000"/>
    </source>
</evidence>
<evidence type="ECO:0000313" key="1">
    <source>
        <dbReference type="EMBL" id="TXG53088.1"/>
    </source>
</evidence>
<protein>
    <recommendedName>
        <fullName evidence="3">Small RNA degrading nuclease 5</fullName>
    </recommendedName>
</protein>
<dbReference type="OrthoDB" id="206335at2759"/>
<evidence type="ECO:0008006" key="3">
    <source>
        <dbReference type="Google" id="ProtNLM"/>
    </source>
</evidence>
<dbReference type="EMBL" id="VAHF01000010">
    <property type="protein sequence ID" value="TXG53088.1"/>
    <property type="molecule type" value="Genomic_DNA"/>
</dbReference>
<reference evidence="2" key="1">
    <citation type="journal article" date="2019" name="Gigascience">
        <title>De novo genome assembly of the endangered Acer yangbiense, a plant species with extremely small populations endemic to Yunnan Province, China.</title>
        <authorList>
            <person name="Yang J."/>
            <person name="Wariss H.M."/>
            <person name="Tao L."/>
            <person name="Zhang R."/>
            <person name="Yun Q."/>
            <person name="Hollingsworth P."/>
            <person name="Dao Z."/>
            <person name="Luo G."/>
            <person name="Guo H."/>
            <person name="Ma Y."/>
            <person name="Sun W."/>
        </authorList>
    </citation>
    <scope>NUCLEOTIDE SEQUENCE [LARGE SCALE GENOMIC DNA]</scope>
    <source>
        <strain evidence="2">cv. Malutang</strain>
    </source>
</reference>
<gene>
    <name evidence="1" type="ORF">EZV62_022257</name>
</gene>
<proteinExistence type="predicted"/>
<comment type="caution">
    <text evidence="1">The sequence shown here is derived from an EMBL/GenBank/DDBJ whole genome shotgun (WGS) entry which is preliminary data.</text>
</comment>
<keyword evidence="2" id="KW-1185">Reference proteome</keyword>
<accession>A0A5C7H7R9</accession>
<name>A0A5C7H7R9_9ROSI</name>
<dbReference type="AlphaFoldDB" id="A0A5C7H7R9"/>